<organism evidence="1 2">
    <name type="scientific">Panagrolaimus davidi</name>
    <dbReference type="NCBI Taxonomy" id="227884"/>
    <lineage>
        <taxon>Eukaryota</taxon>
        <taxon>Metazoa</taxon>
        <taxon>Ecdysozoa</taxon>
        <taxon>Nematoda</taxon>
        <taxon>Chromadorea</taxon>
        <taxon>Rhabditida</taxon>
        <taxon>Tylenchina</taxon>
        <taxon>Panagrolaimomorpha</taxon>
        <taxon>Panagrolaimoidea</taxon>
        <taxon>Panagrolaimidae</taxon>
        <taxon>Panagrolaimus</taxon>
    </lineage>
</organism>
<accession>A0A914PBX6</accession>
<sequence>MKLSFRTAFQASAVDDNGRVYVFGGHRGSSSSQPLHIGRTNMIQSFIASPPSLKSICQRFIAQRYKKGISLSDKAVYSPEMFVKEILPHYNAIKVK</sequence>
<evidence type="ECO:0000313" key="2">
    <source>
        <dbReference type="WBParaSite" id="PDA_v2.g12834.t1"/>
    </source>
</evidence>
<name>A0A914PBX6_9BILA</name>
<proteinExistence type="predicted"/>
<evidence type="ECO:0000313" key="1">
    <source>
        <dbReference type="Proteomes" id="UP000887578"/>
    </source>
</evidence>
<reference evidence="2" key="1">
    <citation type="submission" date="2022-11" db="UniProtKB">
        <authorList>
            <consortium name="WormBaseParasite"/>
        </authorList>
    </citation>
    <scope>IDENTIFICATION</scope>
</reference>
<dbReference type="Proteomes" id="UP000887578">
    <property type="component" value="Unplaced"/>
</dbReference>
<dbReference type="AlphaFoldDB" id="A0A914PBX6"/>
<dbReference type="WBParaSite" id="PDA_v2.g12834.t1">
    <property type="protein sequence ID" value="PDA_v2.g12834.t1"/>
    <property type="gene ID" value="PDA_v2.g12834"/>
</dbReference>
<protein>
    <submittedName>
        <fullName evidence="2">Uncharacterized protein</fullName>
    </submittedName>
</protein>
<keyword evidence="1" id="KW-1185">Reference proteome</keyword>